<name>A0A5E4PME8_9NEOP</name>
<reference evidence="1 2" key="1">
    <citation type="submission" date="2017-07" db="EMBL/GenBank/DDBJ databases">
        <authorList>
            <person name="Talla V."/>
            <person name="Backstrom N."/>
        </authorList>
    </citation>
    <scope>NUCLEOTIDE SEQUENCE [LARGE SCALE GENOMIC DNA]</scope>
</reference>
<dbReference type="EMBL" id="FZQP02000002">
    <property type="protein sequence ID" value="VVC86183.1"/>
    <property type="molecule type" value="Genomic_DNA"/>
</dbReference>
<organism evidence="1 2">
    <name type="scientific">Leptidea sinapis</name>
    <dbReference type="NCBI Taxonomy" id="189913"/>
    <lineage>
        <taxon>Eukaryota</taxon>
        <taxon>Metazoa</taxon>
        <taxon>Ecdysozoa</taxon>
        <taxon>Arthropoda</taxon>
        <taxon>Hexapoda</taxon>
        <taxon>Insecta</taxon>
        <taxon>Pterygota</taxon>
        <taxon>Neoptera</taxon>
        <taxon>Endopterygota</taxon>
        <taxon>Lepidoptera</taxon>
        <taxon>Glossata</taxon>
        <taxon>Ditrysia</taxon>
        <taxon>Papilionoidea</taxon>
        <taxon>Pieridae</taxon>
        <taxon>Dismorphiinae</taxon>
        <taxon>Leptidea</taxon>
    </lineage>
</organism>
<keyword evidence="2" id="KW-1185">Reference proteome</keyword>
<gene>
    <name evidence="1" type="ORF">LSINAPIS_LOCUS52</name>
</gene>
<evidence type="ECO:0000313" key="1">
    <source>
        <dbReference type="EMBL" id="VVC86183.1"/>
    </source>
</evidence>
<sequence length="66" mass="7681">MNYSGKRKLSFLSLTPLPTSEDQVLLDDEMERVVWGVGHPPRLQTARDPYGIRCVRGYVRKFVWQS</sequence>
<protein>
    <submittedName>
        <fullName evidence="1">Uncharacterized protein</fullName>
    </submittedName>
</protein>
<accession>A0A5E4PME8</accession>
<proteinExistence type="predicted"/>
<evidence type="ECO:0000313" key="2">
    <source>
        <dbReference type="Proteomes" id="UP000324832"/>
    </source>
</evidence>
<dbReference type="Proteomes" id="UP000324832">
    <property type="component" value="Unassembled WGS sequence"/>
</dbReference>
<dbReference type="AlphaFoldDB" id="A0A5E4PME8"/>